<accession>A0A1T4LKC7</accession>
<evidence type="ECO:0000256" key="4">
    <source>
        <dbReference type="ARBA" id="ARBA00023015"/>
    </source>
</evidence>
<evidence type="ECO:0000256" key="1">
    <source>
        <dbReference type="ARBA" id="ARBA00022491"/>
    </source>
</evidence>
<dbReference type="SUPFAM" id="SSF46785">
    <property type="entry name" value="Winged helix' DNA-binding domain"/>
    <property type="match status" value="1"/>
</dbReference>
<dbReference type="Gene3D" id="3.10.129.10">
    <property type="entry name" value="Hotdog Thioesterase"/>
    <property type="match status" value="1"/>
</dbReference>
<proteinExistence type="predicted"/>
<name>A0A1T4LKC7_9FIRM</name>
<keyword evidence="6" id="KW-0238">DNA-binding</keyword>
<evidence type="ECO:0000313" key="10">
    <source>
        <dbReference type="Proteomes" id="UP000190625"/>
    </source>
</evidence>
<reference evidence="10" key="1">
    <citation type="submission" date="2017-02" db="EMBL/GenBank/DDBJ databases">
        <authorList>
            <person name="Varghese N."/>
            <person name="Submissions S."/>
        </authorList>
    </citation>
    <scope>NUCLEOTIDE SEQUENCE [LARGE SCALE GENOMIC DNA]</scope>
    <source>
        <strain evidence="10">ATCC BAA-73</strain>
    </source>
</reference>
<evidence type="ECO:0000256" key="7">
    <source>
        <dbReference type="ARBA" id="ARBA00023160"/>
    </source>
</evidence>
<dbReference type="InterPro" id="IPR036388">
    <property type="entry name" value="WH-like_DNA-bd_sf"/>
</dbReference>
<evidence type="ECO:0000256" key="8">
    <source>
        <dbReference type="ARBA" id="ARBA00023163"/>
    </source>
</evidence>
<protein>
    <submittedName>
        <fullName evidence="9">Acyl-coenzyme A thioesterase PaaI, contains HGG motif</fullName>
    </submittedName>
</protein>
<dbReference type="GO" id="GO:0045717">
    <property type="term" value="P:negative regulation of fatty acid biosynthetic process"/>
    <property type="evidence" value="ECO:0007669"/>
    <property type="project" value="InterPro"/>
</dbReference>
<dbReference type="Proteomes" id="UP000190625">
    <property type="component" value="Unassembled WGS sequence"/>
</dbReference>
<gene>
    <name evidence="9" type="ORF">SAMN02745118_01176</name>
</gene>
<keyword evidence="2" id="KW-0444">Lipid biosynthesis</keyword>
<dbReference type="RefSeq" id="WP_078809658.1">
    <property type="nucleotide sequence ID" value="NZ_FUWM01000008.1"/>
</dbReference>
<dbReference type="GO" id="GO:0045892">
    <property type="term" value="P:negative regulation of DNA-templated transcription"/>
    <property type="evidence" value="ECO:0007669"/>
    <property type="project" value="InterPro"/>
</dbReference>
<dbReference type="SUPFAM" id="SSF54637">
    <property type="entry name" value="Thioesterase/thiol ester dehydrase-isomerase"/>
    <property type="match status" value="1"/>
</dbReference>
<dbReference type="STRING" id="142842.SAMN02745118_01176"/>
<evidence type="ECO:0000256" key="6">
    <source>
        <dbReference type="ARBA" id="ARBA00023125"/>
    </source>
</evidence>
<evidence type="ECO:0000256" key="5">
    <source>
        <dbReference type="ARBA" id="ARBA00023098"/>
    </source>
</evidence>
<dbReference type="InterPro" id="IPR036390">
    <property type="entry name" value="WH_DNA-bd_sf"/>
</dbReference>
<dbReference type="InterPro" id="IPR029069">
    <property type="entry name" value="HotDog_dom_sf"/>
</dbReference>
<dbReference type="InterPro" id="IPR017275">
    <property type="entry name" value="Transcription_factor_FapR"/>
</dbReference>
<keyword evidence="10" id="KW-1185">Reference proteome</keyword>
<evidence type="ECO:0000313" key="9">
    <source>
        <dbReference type="EMBL" id="SJZ55091.1"/>
    </source>
</evidence>
<evidence type="ECO:0000256" key="2">
    <source>
        <dbReference type="ARBA" id="ARBA00022516"/>
    </source>
</evidence>
<keyword evidence="7" id="KW-0275">Fatty acid biosynthesis</keyword>
<keyword evidence="1" id="KW-0678">Repressor</keyword>
<dbReference type="NCBIfam" id="NF003359">
    <property type="entry name" value="PRK04424.1"/>
    <property type="match status" value="1"/>
</dbReference>
<organism evidence="9 10">
    <name type="scientific">Selenihalanaerobacter shriftii</name>
    <dbReference type="NCBI Taxonomy" id="142842"/>
    <lineage>
        <taxon>Bacteria</taxon>
        <taxon>Bacillati</taxon>
        <taxon>Bacillota</taxon>
        <taxon>Clostridia</taxon>
        <taxon>Halanaerobiales</taxon>
        <taxon>Halobacteroidaceae</taxon>
        <taxon>Selenihalanaerobacter</taxon>
    </lineage>
</organism>
<keyword evidence="5" id="KW-0443">Lipid metabolism</keyword>
<dbReference type="PIRSF" id="PIRSF037733">
    <property type="entry name" value="Transcription_factor_FapR"/>
    <property type="match status" value="1"/>
</dbReference>
<dbReference type="GO" id="GO:0003700">
    <property type="term" value="F:DNA-binding transcription factor activity"/>
    <property type="evidence" value="ECO:0007669"/>
    <property type="project" value="InterPro"/>
</dbReference>
<keyword evidence="8" id="KW-0804">Transcription</keyword>
<dbReference type="EMBL" id="FUWM01000008">
    <property type="protein sequence ID" value="SJZ55091.1"/>
    <property type="molecule type" value="Genomic_DNA"/>
</dbReference>
<keyword evidence="3" id="KW-0276">Fatty acid metabolism</keyword>
<sequence>MSRKLSKADRQKVLVKRIEENPFLTDRELADIFRVSIQTIRLDRLELNIPEVRKRTKNLAKQAYSKVKSINDSEIIGELIGIELNKSGVSILETNADMGLEKSKIVRGHHIFAQANSLAVAILDTDVALTGVAKTKFKKPVYIGDRLIAEANLHNIKRNRFQVRVKTKVDQKEVFSGRFVVFSRDKLSEGGR</sequence>
<evidence type="ECO:0000256" key="3">
    <source>
        <dbReference type="ARBA" id="ARBA00022832"/>
    </source>
</evidence>
<dbReference type="GO" id="GO:0003677">
    <property type="term" value="F:DNA binding"/>
    <property type="evidence" value="ECO:0007669"/>
    <property type="project" value="UniProtKB-KW"/>
</dbReference>
<keyword evidence="4" id="KW-0805">Transcription regulation</keyword>
<dbReference type="Gene3D" id="1.10.10.10">
    <property type="entry name" value="Winged helix-like DNA-binding domain superfamily/Winged helix DNA-binding domain"/>
    <property type="match status" value="1"/>
</dbReference>
<dbReference type="OrthoDB" id="1706183at2"/>
<dbReference type="AlphaFoldDB" id="A0A1T4LKC7"/>
<dbReference type="GO" id="GO:0006633">
    <property type="term" value="P:fatty acid biosynthetic process"/>
    <property type="evidence" value="ECO:0007669"/>
    <property type="project" value="UniProtKB-KW"/>
</dbReference>